<dbReference type="EMBL" id="BPQB01000078">
    <property type="protein sequence ID" value="GJE97885.1"/>
    <property type="molecule type" value="Genomic_DNA"/>
</dbReference>
<reference evidence="1 2" key="1">
    <citation type="submission" date="2021-08" db="EMBL/GenBank/DDBJ databases">
        <title>Draft Genome Sequence of Phanerochaete sordida strain YK-624.</title>
        <authorList>
            <person name="Mori T."/>
            <person name="Dohra H."/>
            <person name="Suzuki T."/>
            <person name="Kawagishi H."/>
            <person name="Hirai H."/>
        </authorList>
    </citation>
    <scope>NUCLEOTIDE SEQUENCE [LARGE SCALE GENOMIC DNA]</scope>
    <source>
        <strain evidence="1 2">YK-624</strain>
    </source>
</reference>
<keyword evidence="2" id="KW-1185">Reference proteome</keyword>
<accession>A0A9P3LK06</accession>
<protein>
    <submittedName>
        <fullName evidence="1">Uncharacterized protein</fullName>
    </submittedName>
</protein>
<comment type="caution">
    <text evidence="1">The sequence shown here is derived from an EMBL/GenBank/DDBJ whole genome shotgun (WGS) entry which is preliminary data.</text>
</comment>
<proteinExistence type="predicted"/>
<organism evidence="1 2">
    <name type="scientific">Phanerochaete sordida</name>
    <dbReference type="NCBI Taxonomy" id="48140"/>
    <lineage>
        <taxon>Eukaryota</taxon>
        <taxon>Fungi</taxon>
        <taxon>Dikarya</taxon>
        <taxon>Basidiomycota</taxon>
        <taxon>Agaricomycotina</taxon>
        <taxon>Agaricomycetes</taxon>
        <taxon>Polyporales</taxon>
        <taxon>Phanerochaetaceae</taxon>
        <taxon>Phanerochaete</taxon>
    </lineage>
</organism>
<evidence type="ECO:0000313" key="2">
    <source>
        <dbReference type="Proteomes" id="UP000703269"/>
    </source>
</evidence>
<gene>
    <name evidence="1" type="ORF">PsYK624_141070</name>
</gene>
<evidence type="ECO:0000313" key="1">
    <source>
        <dbReference type="EMBL" id="GJE97885.1"/>
    </source>
</evidence>
<dbReference type="AlphaFoldDB" id="A0A9P3LK06"/>
<name>A0A9P3LK06_9APHY</name>
<sequence>MQIADVGYIDKNGVFARLLNTVDPQRIPNRHVQFDSPVPLPAMRSSLAEHHNAVIPAWYSSRGMEETSVKTSVQANVAPGAADLQLEYT</sequence>
<dbReference type="Proteomes" id="UP000703269">
    <property type="component" value="Unassembled WGS sequence"/>
</dbReference>